<dbReference type="AlphaFoldDB" id="A0A5R8MNC5"/>
<evidence type="ECO:0000313" key="2">
    <source>
        <dbReference type="EMBL" id="TLF53874.1"/>
    </source>
</evidence>
<accession>A0A5R8MNC5</accession>
<proteinExistence type="predicted"/>
<dbReference type="Pfam" id="PF09411">
    <property type="entry name" value="PagL"/>
    <property type="match status" value="1"/>
</dbReference>
<dbReference type="InterPro" id="IPR018550">
    <property type="entry name" value="Lipid-A_deacylase-rel"/>
</dbReference>
<keyword evidence="3" id="KW-1185">Reference proteome</keyword>
<name>A0A5R8MNC5_9GAMM</name>
<evidence type="ECO:0000256" key="1">
    <source>
        <dbReference type="SAM" id="SignalP"/>
    </source>
</evidence>
<protein>
    <submittedName>
        <fullName evidence="2">Acyloxyacyl hydrolase</fullName>
    </submittedName>
</protein>
<dbReference type="Proteomes" id="UP000306973">
    <property type="component" value="Unassembled WGS sequence"/>
</dbReference>
<gene>
    <name evidence="2" type="ORF">FEI13_01210</name>
</gene>
<comment type="caution">
    <text evidence="2">The sequence shown here is derived from an EMBL/GenBank/DDBJ whole genome shotgun (WGS) entry which is preliminary data.</text>
</comment>
<dbReference type="PROSITE" id="PS51257">
    <property type="entry name" value="PROKAR_LIPOPROTEIN"/>
    <property type="match status" value="1"/>
</dbReference>
<dbReference type="Gene3D" id="2.40.160.20">
    <property type="match status" value="1"/>
</dbReference>
<keyword evidence="1" id="KW-0732">Signal</keyword>
<dbReference type="GO" id="GO:0016787">
    <property type="term" value="F:hydrolase activity"/>
    <property type="evidence" value="ECO:0007669"/>
    <property type="project" value="UniProtKB-KW"/>
</dbReference>
<sequence>MPPKPLVLPFAVSVALLACAPASAEPSLELGSTSEGSLALSIGVDTLIDLSHIHPALDLRLGTGLLLLPGDDGDDNAAWRLTPALRYALGEWAFVEAGIGGGLFMETELGNRRLSTAFQFESRLGIGVRLGQGSELGASTMHYSNAHLGRPNEGFEVYSMVYRQAL</sequence>
<feature type="signal peptide" evidence="1">
    <location>
        <begin position="1"/>
        <end position="24"/>
    </location>
</feature>
<reference evidence="2 3" key="1">
    <citation type="journal article" date="2007" name="Int. J. Syst. Evol. Microbiol.">
        <title>Halomonas saccharevitans sp. nov., Halomonas arcis sp. nov. and Halomonas subterranea sp. nov., halophilic bacteria isolated from hypersaline environments of China.</title>
        <authorList>
            <person name="Xu X.W."/>
            <person name="Wu Y.H."/>
            <person name="Zhou Z."/>
            <person name="Wang C.S."/>
            <person name="Zhou Y.G."/>
            <person name="Zhang H.B."/>
            <person name="Wang Y."/>
            <person name="Wu M."/>
        </authorList>
    </citation>
    <scope>NUCLEOTIDE SEQUENCE [LARGE SCALE GENOMIC DNA]</scope>
    <source>
        <strain evidence="2 3">TBZ3</strain>
    </source>
</reference>
<dbReference type="OrthoDB" id="9797122at2"/>
<feature type="chain" id="PRO_5024395539" evidence="1">
    <location>
        <begin position="25"/>
        <end position="166"/>
    </location>
</feature>
<dbReference type="EMBL" id="VBUI01000001">
    <property type="protein sequence ID" value="TLF53874.1"/>
    <property type="molecule type" value="Genomic_DNA"/>
</dbReference>
<dbReference type="RefSeq" id="WP_138178846.1">
    <property type="nucleotide sequence ID" value="NZ_VBUI01000001.1"/>
</dbReference>
<evidence type="ECO:0000313" key="3">
    <source>
        <dbReference type="Proteomes" id="UP000306973"/>
    </source>
</evidence>
<keyword evidence="2" id="KW-0378">Hydrolase</keyword>
<organism evidence="2 3">
    <name type="scientific">Halomonas urmiana</name>
    <dbReference type="NCBI Taxonomy" id="490901"/>
    <lineage>
        <taxon>Bacteria</taxon>
        <taxon>Pseudomonadati</taxon>
        <taxon>Pseudomonadota</taxon>
        <taxon>Gammaproteobacteria</taxon>
        <taxon>Oceanospirillales</taxon>
        <taxon>Halomonadaceae</taxon>
        <taxon>Halomonas</taxon>
    </lineage>
</organism>